<reference evidence="1" key="1">
    <citation type="submission" date="2022-10" db="EMBL/GenBank/DDBJ databases">
        <title>Complete Genome of Trichothecium roseum strain YXFP-22015, a Plant Pathogen Isolated from Citrus.</title>
        <authorList>
            <person name="Wang Y."/>
            <person name="Zhu L."/>
        </authorList>
    </citation>
    <scope>NUCLEOTIDE SEQUENCE</scope>
    <source>
        <strain evidence="1">YXFP-22015</strain>
    </source>
</reference>
<name>A0ACC0V2Y3_9HYPO</name>
<comment type="caution">
    <text evidence="1">The sequence shown here is derived from an EMBL/GenBank/DDBJ whole genome shotgun (WGS) entry which is preliminary data.</text>
</comment>
<accession>A0ACC0V2Y3</accession>
<sequence>MRIAIREQLALLVLLAVLVALAVIAVPTWLYVNDHIATNLRNGLALTASLKASRITSELELIQTSCLTISSRLLVQSALASFYETDGGGDGWDRAALDITSALSIGADNGLLQARIYSRNNTGGSQPGLLNVTASNVPEITLPYAGPDGAPAILNDTEAGYPPQLYPNITYIDLGRENMYRPNVSAVAAEAYPGVRISRDGGLLLGPMVLNESTALISLSIPIRDNQDNFILGYMTVVALATSLMEVRDSPEGLDHSGIVLILGPSNPWNRFNSSLPASNRTYTPARGSLDEVPVHFILPPSTVHSSAADRHTKHDFTKGSGAHSFPLKDYPAALDANVEHIETVNNASSMLDTHNEQRVPVAVGYARTQTSLANWTVIVEKSQHEAKQPIETLRDILLGTVFGTAGFIALLIWPCAHLSVMPIRKLKAATERSINPPGYDDSFTESDYDGESPGSGHVSNRSSRSTNNHKKGFMTTISRLMKSRTRKSSSERDAARRFFKIPGKVEDGKHYIEDELTELTGTFNDMSDELFKQYSLLEEKVELRTKELNESKRAAEAANESKTLFIANISHELKTPLNGIMGMCSVCMEETDIDKIKASLQTLYKSGDLLLHLLEDLLSFSKNQIGQELAMESREFRLADIRSQILTIFDKQVREGGINFTVSYVGSTEVMDDVVPRPQGAPGTSLPAYGPHGTGRMKDMCLYGDQHRILQVIINLVSNSLKFTPKGGTVAVWIKCLGEYHETNHDDSSRASSFSRNSKTGRNRHRVGSTGGQSASSSAVGSNLNNPQGGTAIAINPMEPKTGTPLIFRESSPAPPPVNAKSYVFEFEVEDTGPGIPLSMQEKVFEPFVQGDLGLSRKYGGTGLGLSICHQLAGLMGGSIKLNSTEGVGTKFTMRIPLKYTKERPSSTLSSTSNIAIRDGADDESVNHVDALQPQPRLVGLRQPYFPLKDHGVDGQDVNVNMSRLERAIARRDSQGKLRVLVADDNSTNIEVVSRMLKLEDVSDVTIAKDGQEAYDLVKETMKNNQAFDVIFMDVQMPNVDGLQSTRLIRGMGYTSPIVALTAFSEESNVRDCIASGMNEFLAKPIRRPALKQVLKRFATILEESETGSVLTKKTASLEGVPDEKKGDTAVAEGRSSPALNEKTEPDANGHAGNGTAV</sequence>
<evidence type="ECO:0000313" key="2">
    <source>
        <dbReference type="Proteomes" id="UP001163324"/>
    </source>
</evidence>
<protein>
    <submittedName>
        <fullName evidence="1">Uncharacterized protein</fullName>
    </submittedName>
</protein>
<gene>
    <name evidence="1" type="ORF">N3K66_004440</name>
</gene>
<keyword evidence="2" id="KW-1185">Reference proteome</keyword>
<dbReference type="Proteomes" id="UP001163324">
    <property type="component" value="Chromosome 4"/>
</dbReference>
<dbReference type="EMBL" id="CM047943">
    <property type="protein sequence ID" value="KAI9900178.1"/>
    <property type="molecule type" value="Genomic_DNA"/>
</dbReference>
<organism evidence="1 2">
    <name type="scientific">Trichothecium roseum</name>
    <dbReference type="NCBI Taxonomy" id="47278"/>
    <lineage>
        <taxon>Eukaryota</taxon>
        <taxon>Fungi</taxon>
        <taxon>Dikarya</taxon>
        <taxon>Ascomycota</taxon>
        <taxon>Pezizomycotina</taxon>
        <taxon>Sordariomycetes</taxon>
        <taxon>Hypocreomycetidae</taxon>
        <taxon>Hypocreales</taxon>
        <taxon>Hypocreales incertae sedis</taxon>
        <taxon>Trichothecium</taxon>
    </lineage>
</organism>
<proteinExistence type="predicted"/>
<evidence type="ECO:0000313" key="1">
    <source>
        <dbReference type="EMBL" id="KAI9900178.1"/>
    </source>
</evidence>